<reference evidence="6" key="1">
    <citation type="submission" date="2019-09" db="EMBL/GenBank/DDBJ databases">
        <title>Mumia zhuanghuii sp. nov. isolated from the intestinal contents of plateau pika (Ochotona curzoniae) in the Qinghai-Tibet plateau of China.</title>
        <authorList>
            <person name="Tian Z."/>
        </authorList>
    </citation>
    <scope>NUCLEOTIDE SEQUENCE [LARGE SCALE GENOMIC DNA]</scope>
    <source>
        <strain evidence="6">JCM 30598</strain>
    </source>
</reference>
<dbReference type="InterPro" id="IPR008984">
    <property type="entry name" value="SMAD_FHA_dom_sf"/>
</dbReference>
<comment type="caution">
    <text evidence="5">The sequence shown here is derived from an EMBL/GenBank/DDBJ whole genome shotgun (WGS) entry which is preliminary data.</text>
</comment>
<dbReference type="SUPFAM" id="SSF49879">
    <property type="entry name" value="SMAD/FHA domain"/>
    <property type="match status" value="1"/>
</dbReference>
<feature type="compositionally biased region" description="Basic and acidic residues" evidence="2">
    <location>
        <begin position="247"/>
        <end position="260"/>
    </location>
</feature>
<keyword evidence="6" id="KW-1185">Reference proteome</keyword>
<feature type="transmembrane region" description="Helical" evidence="3">
    <location>
        <begin position="66"/>
        <end position="88"/>
    </location>
</feature>
<feature type="transmembrane region" description="Helical" evidence="3">
    <location>
        <begin position="95"/>
        <end position="118"/>
    </location>
</feature>
<evidence type="ECO:0000256" key="1">
    <source>
        <dbReference type="ARBA" id="ARBA00022553"/>
    </source>
</evidence>
<evidence type="ECO:0000313" key="5">
    <source>
        <dbReference type="EMBL" id="KAA9107849.1"/>
    </source>
</evidence>
<organism evidence="5 6">
    <name type="scientific">Microbacterium rhizomatis</name>
    <dbReference type="NCBI Taxonomy" id="1631477"/>
    <lineage>
        <taxon>Bacteria</taxon>
        <taxon>Bacillati</taxon>
        <taxon>Actinomycetota</taxon>
        <taxon>Actinomycetes</taxon>
        <taxon>Micrococcales</taxon>
        <taxon>Microbacteriaceae</taxon>
        <taxon>Microbacterium</taxon>
    </lineage>
</organism>
<feature type="compositionally biased region" description="Low complexity" evidence="2">
    <location>
        <begin position="228"/>
        <end position="243"/>
    </location>
</feature>
<keyword evidence="3" id="KW-0472">Membrane</keyword>
<dbReference type="OrthoDB" id="3637276at2"/>
<dbReference type="Proteomes" id="UP000325827">
    <property type="component" value="Unassembled WGS sequence"/>
</dbReference>
<gene>
    <name evidence="5" type="ORF">F6B43_10460</name>
</gene>
<feature type="transmembrane region" description="Helical" evidence="3">
    <location>
        <begin position="43"/>
        <end position="60"/>
    </location>
</feature>
<dbReference type="Pfam" id="PF18936">
    <property type="entry name" value="DUF5684"/>
    <property type="match status" value="1"/>
</dbReference>
<sequence length="536" mass="55452">MNVSSGSGGSIAIWLIAVALSVVLYAWAALALSALFRKVGTPAWQAWVPFLNVFVVLELGGVSGWFVLLALIPVLGWFGLWVVVVLAAHRISAAFGFGGGMTVLAAVLFPVWASVLGFGSARWLKAPAHAAGLQQPDRSSMPVAGRTGSPAHIEAPDPFLSPDASGPPRSAPSAAPTASTLSPAATPSGPAAQVWPVWEPERASSPLEEDLEDLEVSAVAPGDVPPYSATASASGSSSASASAPVPRGDDDSFDSMERWDGVASTATDGSRPSDGSNAHVPGPRAASTSSAPDAAPPVLLPSSTPSPAVSAVPAVVTRTPFTPPPPRPQALPQALSQTPPQALSQTPPQAPLRDGAEAEPWAPRRSQVPAADELDDTSGEVSAVIGAPYAGMPRSALSSVSALHARPEDPDDDDEFGETMITRRRRARWSLVPTSGAPIALTGDVVTLGRSPAGDRAFPRAQLVTIPDATRTVSKTHARLELRGDSWFVTDLGSTNGVLLVTLMGTEIEAAPGVELAAEERFFLGDVEVRLRRNDV</sequence>
<dbReference type="PROSITE" id="PS50006">
    <property type="entry name" value="FHA_DOMAIN"/>
    <property type="match status" value="1"/>
</dbReference>
<evidence type="ECO:0000256" key="3">
    <source>
        <dbReference type="SAM" id="Phobius"/>
    </source>
</evidence>
<feature type="compositionally biased region" description="Low complexity" evidence="2">
    <location>
        <begin position="161"/>
        <end position="192"/>
    </location>
</feature>
<feature type="region of interest" description="Disordered" evidence="2">
    <location>
        <begin position="134"/>
        <end position="193"/>
    </location>
</feature>
<dbReference type="InterPro" id="IPR000253">
    <property type="entry name" value="FHA_dom"/>
</dbReference>
<keyword evidence="3" id="KW-1133">Transmembrane helix</keyword>
<evidence type="ECO:0000259" key="4">
    <source>
        <dbReference type="PROSITE" id="PS50006"/>
    </source>
</evidence>
<dbReference type="Gene3D" id="2.60.200.20">
    <property type="match status" value="1"/>
</dbReference>
<feature type="compositionally biased region" description="Polar residues" evidence="2">
    <location>
        <begin position="336"/>
        <end position="347"/>
    </location>
</feature>
<name>A0A5J5J2F4_9MICO</name>
<dbReference type="Pfam" id="PF00498">
    <property type="entry name" value="FHA"/>
    <property type="match status" value="1"/>
</dbReference>
<feature type="compositionally biased region" description="Polar residues" evidence="2">
    <location>
        <begin position="264"/>
        <end position="276"/>
    </location>
</feature>
<dbReference type="EMBL" id="VYSA01000002">
    <property type="protein sequence ID" value="KAA9107849.1"/>
    <property type="molecule type" value="Genomic_DNA"/>
</dbReference>
<keyword evidence="3" id="KW-0812">Transmembrane</keyword>
<protein>
    <submittedName>
        <fullName evidence="5">FHA domain-containing protein</fullName>
    </submittedName>
</protein>
<evidence type="ECO:0000256" key="2">
    <source>
        <dbReference type="SAM" id="MobiDB-lite"/>
    </source>
</evidence>
<keyword evidence="1" id="KW-0597">Phosphoprotein</keyword>
<dbReference type="SMART" id="SM00240">
    <property type="entry name" value="FHA"/>
    <property type="match status" value="1"/>
</dbReference>
<dbReference type="AlphaFoldDB" id="A0A5J5J2F4"/>
<dbReference type="InterPro" id="IPR043739">
    <property type="entry name" value="DUF5684"/>
</dbReference>
<evidence type="ECO:0000313" key="6">
    <source>
        <dbReference type="Proteomes" id="UP000325827"/>
    </source>
</evidence>
<feature type="domain" description="FHA" evidence="4">
    <location>
        <begin position="446"/>
        <end position="500"/>
    </location>
</feature>
<accession>A0A5J5J2F4</accession>
<feature type="transmembrane region" description="Helical" evidence="3">
    <location>
        <begin position="12"/>
        <end position="36"/>
    </location>
</feature>
<dbReference type="CDD" id="cd00060">
    <property type="entry name" value="FHA"/>
    <property type="match status" value="1"/>
</dbReference>
<feature type="compositionally biased region" description="Low complexity" evidence="2">
    <location>
        <begin position="300"/>
        <end position="320"/>
    </location>
</feature>
<proteinExistence type="predicted"/>
<dbReference type="RefSeq" id="WP_150448879.1">
    <property type="nucleotide sequence ID" value="NZ_VYSA01000002.1"/>
</dbReference>
<feature type="region of interest" description="Disordered" evidence="2">
    <location>
        <begin position="220"/>
        <end position="378"/>
    </location>
</feature>